<protein>
    <recommendedName>
        <fullName evidence="4">Histidine kinase N-terminal 7TM region domain-containing protein</fullName>
    </recommendedName>
</protein>
<keyword evidence="1" id="KW-0812">Transmembrane</keyword>
<accession>A0ABY6HRE3</accession>
<feature type="transmembrane region" description="Helical" evidence="1">
    <location>
        <begin position="6"/>
        <end position="27"/>
    </location>
</feature>
<evidence type="ECO:0000313" key="2">
    <source>
        <dbReference type="EMBL" id="UYP46076.1"/>
    </source>
</evidence>
<keyword evidence="3" id="KW-1185">Reference proteome</keyword>
<feature type="transmembrane region" description="Helical" evidence="1">
    <location>
        <begin position="39"/>
        <end position="55"/>
    </location>
</feature>
<feature type="transmembrane region" description="Helical" evidence="1">
    <location>
        <begin position="172"/>
        <end position="189"/>
    </location>
</feature>
<feature type="transmembrane region" description="Helical" evidence="1">
    <location>
        <begin position="99"/>
        <end position="121"/>
    </location>
</feature>
<name>A0ABY6HRE3_9ARCH</name>
<feature type="transmembrane region" description="Helical" evidence="1">
    <location>
        <begin position="67"/>
        <end position="87"/>
    </location>
</feature>
<feature type="transmembrane region" description="Helical" evidence="1">
    <location>
        <begin position="195"/>
        <end position="216"/>
    </location>
</feature>
<dbReference type="EMBL" id="CP104013">
    <property type="protein sequence ID" value="UYP46076.1"/>
    <property type="molecule type" value="Genomic_DNA"/>
</dbReference>
<evidence type="ECO:0008006" key="4">
    <source>
        <dbReference type="Google" id="ProtNLM"/>
    </source>
</evidence>
<gene>
    <name evidence="2" type="ORF">NEF87_002361</name>
</gene>
<keyword evidence="1" id="KW-0472">Membrane</keyword>
<organism evidence="2 3">
    <name type="scientific">Candidatus Lokiarchaeum ossiferum</name>
    <dbReference type="NCBI Taxonomy" id="2951803"/>
    <lineage>
        <taxon>Archaea</taxon>
        <taxon>Promethearchaeati</taxon>
        <taxon>Promethearchaeota</taxon>
        <taxon>Promethearchaeia</taxon>
        <taxon>Promethearchaeales</taxon>
        <taxon>Promethearchaeaceae</taxon>
        <taxon>Candidatus Lokiarchaeum</taxon>
    </lineage>
</organism>
<reference evidence="2" key="1">
    <citation type="submission" date="2022-09" db="EMBL/GenBank/DDBJ databases">
        <title>Actin cytoskeleton and complex cell architecture in an #Asgard archaeon.</title>
        <authorList>
            <person name="Ponce Toledo R.I."/>
            <person name="Schleper C."/>
            <person name="Rodrigues Oliveira T."/>
            <person name="Wollweber F."/>
            <person name="Xu J."/>
            <person name="Rittmann S."/>
            <person name="Klingl A."/>
            <person name="Pilhofer M."/>
        </authorList>
    </citation>
    <scope>NUCLEOTIDE SEQUENCE</scope>
    <source>
        <strain evidence="2">B-35</strain>
    </source>
</reference>
<sequence length="358" mass="41243">MAQIFWTLGVIISFSAALFILLCVLFTLNHYRKTHYKHLLYYAIMWVFWFIWEVFQAISDLFLSVKLHLICFYALIGVGYFTILYVDVITLETHDIRKFVVLTAIVMLVIVFSFDENAVIIDYDGIQPYPTMHGRFRVANLMLMAFIISLLLFSNVNLLRRSPKHLLHHSRNNLFGFIMYGILPYIIQYTKLEKIVPGIANSAIAIGVIIATYTLINTPQLAFILPFTLERLLIIDSHNGMSIFTHEFNDKGKEFPEAIFSGFMKATGNLFDYTLNRGKVRQIILENATLLVKSSSTTPLFAVIITDKASPSLIKSLDAFTKKLFSDHRITGNYVYSTVLNDYFFIKDYVEDYFSFVP</sequence>
<proteinExistence type="predicted"/>
<evidence type="ECO:0000256" key="1">
    <source>
        <dbReference type="SAM" id="Phobius"/>
    </source>
</evidence>
<dbReference type="Proteomes" id="UP001208689">
    <property type="component" value="Chromosome"/>
</dbReference>
<feature type="transmembrane region" description="Helical" evidence="1">
    <location>
        <begin position="141"/>
        <end position="160"/>
    </location>
</feature>
<evidence type="ECO:0000313" key="3">
    <source>
        <dbReference type="Proteomes" id="UP001208689"/>
    </source>
</evidence>
<keyword evidence="1" id="KW-1133">Transmembrane helix</keyword>